<proteinExistence type="predicted"/>
<reference evidence="2" key="1">
    <citation type="submission" date="2022-07" db="EMBL/GenBank/DDBJ databases">
        <title>The genome of Lyophyllum shimeji provides insight into the initial evolution of ectomycorrhizal fungal genome.</title>
        <authorList>
            <person name="Kobayashi Y."/>
            <person name="Shibata T."/>
            <person name="Hirakawa H."/>
            <person name="Shigenobu S."/>
            <person name="Nishiyama T."/>
            <person name="Yamada A."/>
            <person name="Hasebe M."/>
            <person name="Kawaguchi M."/>
        </authorList>
    </citation>
    <scope>NUCLEOTIDE SEQUENCE</scope>
    <source>
        <strain evidence="2">AT787</strain>
    </source>
</reference>
<dbReference type="EMBL" id="BRPK01000003">
    <property type="protein sequence ID" value="GLB36783.1"/>
    <property type="molecule type" value="Genomic_DNA"/>
</dbReference>
<protein>
    <submittedName>
        <fullName evidence="2">Uncharacterized protein</fullName>
    </submittedName>
</protein>
<feature type="compositionally biased region" description="Acidic residues" evidence="1">
    <location>
        <begin position="194"/>
        <end position="211"/>
    </location>
</feature>
<evidence type="ECO:0000313" key="3">
    <source>
        <dbReference type="Proteomes" id="UP001063166"/>
    </source>
</evidence>
<comment type="caution">
    <text evidence="2">The sequence shown here is derived from an EMBL/GenBank/DDBJ whole genome shotgun (WGS) entry which is preliminary data.</text>
</comment>
<organism evidence="2 3">
    <name type="scientific">Lyophyllum shimeji</name>
    <name type="common">Hon-shimeji</name>
    <name type="synonym">Tricholoma shimeji</name>
    <dbReference type="NCBI Taxonomy" id="47721"/>
    <lineage>
        <taxon>Eukaryota</taxon>
        <taxon>Fungi</taxon>
        <taxon>Dikarya</taxon>
        <taxon>Basidiomycota</taxon>
        <taxon>Agaricomycotina</taxon>
        <taxon>Agaricomycetes</taxon>
        <taxon>Agaricomycetidae</taxon>
        <taxon>Agaricales</taxon>
        <taxon>Tricholomatineae</taxon>
        <taxon>Lyophyllaceae</taxon>
        <taxon>Lyophyllum</taxon>
    </lineage>
</organism>
<dbReference type="OrthoDB" id="2861089at2759"/>
<feature type="compositionally biased region" description="Basic and acidic residues" evidence="1">
    <location>
        <begin position="222"/>
        <end position="237"/>
    </location>
</feature>
<feature type="region of interest" description="Disordered" evidence="1">
    <location>
        <begin position="171"/>
        <end position="274"/>
    </location>
</feature>
<sequence>MGSLDRVKRSETAPLISKILGTYHWVWCDHPEADKAITRASQEEWGDLTLSLQPEKRAAELENVVRVSQQCMTGVSFEGLVPRTGDDSAGTWDIKSAEWTQGNMPEDGHQPWVTKELEDNGHPFVGMWVNEGRSGCCPTGCQMLAQHQRKGYVPGKGRGWDELSEAELRRLGLPGGGESGEEDSDEAEEHKEDESDEDADGEEEDGEEDVDELKKRTRRRIKTEGRMKEEVKVEDKTIPGIPEITKKEEDGTETSVPSKRKASDAEFWTGSRYN</sequence>
<evidence type="ECO:0000313" key="2">
    <source>
        <dbReference type="EMBL" id="GLB36783.1"/>
    </source>
</evidence>
<evidence type="ECO:0000256" key="1">
    <source>
        <dbReference type="SAM" id="MobiDB-lite"/>
    </source>
</evidence>
<accession>A0A9P3PJU4</accession>
<name>A0A9P3PJU4_LYOSH</name>
<keyword evidence="3" id="KW-1185">Reference proteome</keyword>
<gene>
    <name evidence="2" type="ORF">LshimejAT787_0310700</name>
</gene>
<dbReference type="Proteomes" id="UP001063166">
    <property type="component" value="Unassembled WGS sequence"/>
</dbReference>
<dbReference type="AlphaFoldDB" id="A0A9P3PJU4"/>